<proteinExistence type="predicted"/>
<gene>
    <name evidence="3" type="ORF">WKI299_LOCUS22561</name>
    <name evidence="2" type="ORF">XDN619_LOCUS14115</name>
</gene>
<dbReference type="Proteomes" id="UP000663856">
    <property type="component" value="Unassembled WGS sequence"/>
</dbReference>
<feature type="transmembrane region" description="Helical" evidence="1">
    <location>
        <begin position="38"/>
        <end position="56"/>
    </location>
</feature>
<keyword evidence="1" id="KW-0472">Membrane</keyword>
<dbReference type="AlphaFoldDB" id="A0A816RYN5"/>
<evidence type="ECO:0000256" key="1">
    <source>
        <dbReference type="SAM" id="Phobius"/>
    </source>
</evidence>
<evidence type="ECO:0000313" key="4">
    <source>
        <dbReference type="Proteomes" id="UP000663887"/>
    </source>
</evidence>
<dbReference type="Proteomes" id="UP000663887">
    <property type="component" value="Unassembled WGS sequence"/>
</dbReference>
<accession>A0A816RYN5</accession>
<protein>
    <submittedName>
        <fullName evidence="2">Uncharacterized protein</fullName>
    </submittedName>
</protein>
<sequence>MSITKMPINIFSISKTNKSQSFRNKQLRWAKNIKFEDIIPYVFGSIAGLVFIELIFGRADHAWKKSSHEW</sequence>
<reference evidence="2" key="1">
    <citation type="submission" date="2021-02" db="EMBL/GenBank/DDBJ databases">
        <authorList>
            <person name="Nowell W R."/>
        </authorList>
    </citation>
    <scope>NUCLEOTIDE SEQUENCE</scope>
</reference>
<comment type="caution">
    <text evidence="2">The sequence shown here is derived from an EMBL/GenBank/DDBJ whole genome shotgun (WGS) entry which is preliminary data.</text>
</comment>
<evidence type="ECO:0000313" key="2">
    <source>
        <dbReference type="EMBL" id="CAF2078652.1"/>
    </source>
</evidence>
<organism evidence="2 4">
    <name type="scientific">Rotaria magnacalcarata</name>
    <dbReference type="NCBI Taxonomy" id="392030"/>
    <lineage>
        <taxon>Eukaryota</taxon>
        <taxon>Metazoa</taxon>
        <taxon>Spiralia</taxon>
        <taxon>Gnathifera</taxon>
        <taxon>Rotifera</taxon>
        <taxon>Eurotatoria</taxon>
        <taxon>Bdelloidea</taxon>
        <taxon>Philodinida</taxon>
        <taxon>Philodinidae</taxon>
        <taxon>Rotaria</taxon>
    </lineage>
</organism>
<keyword evidence="1" id="KW-0812">Transmembrane</keyword>
<keyword evidence="1" id="KW-1133">Transmembrane helix</keyword>
<dbReference type="EMBL" id="CAJNRG010005607">
    <property type="protein sequence ID" value="CAF2078652.1"/>
    <property type="molecule type" value="Genomic_DNA"/>
</dbReference>
<name>A0A816RYN5_9BILA</name>
<evidence type="ECO:0000313" key="3">
    <source>
        <dbReference type="EMBL" id="CAF2112702.1"/>
    </source>
</evidence>
<dbReference type="EMBL" id="CAJNRF010009733">
    <property type="protein sequence ID" value="CAF2112702.1"/>
    <property type="molecule type" value="Genomic_DNA"/>
</dbReference>